<accession>A0AAV4M7G7</accession>
<reference evidence="2 3" key="1">
    <citation type="submission" date="2021-06" db="EMBL/GenBank/DDBJ databases">
        <title>Caerostris extrusa draft genome.</title>
        <authorList>
            <person name="Kono N."/>
            <person name="Arakawa K."/>
        </authorList>
    </citation>
    <scope>NUCLEOTIDE SEQUENCE [LARGE SCALE GENOMIC DNA]</scope>
</reference>
<keyword evidence="3" id="KW-1185">Reference proteome</keyword>
<dbReference type="EMBL" id="BPLR01001962">
    <property type="protein sequence ID" value="GIX68407.1"/>
    <property type="molecule type" value="Genomic_DNA"/>
</dbReference>
<dbReference type="Proteomes" id="UP001054945">
    <property type="component" value="Unassembled WGS sequence"/>
</dbReference>
<protein>
    <submittedName>
        <fullName evidence="2">Uncharacterized protein</fullName>
    </submittedName>
</protein>
<comment type="caution">
    <text evidence="2">The sequence shown here is derived from an EMBL/GenBank/DDBJ whole genome shotgun (WGS) entry which is preliminary data.</text>
</comment>
<name>A0AAV4M7G7_CAEEX</name>
<dbReference type="AlphaFoldDB" id="A0AAV4M7G7"/>
<evidence type="ECO:0000313" key="3">
    <source>
        <dbReference type="Proteomes" id="UP001054945"/>
    </source>
</evidence>
<evidence type="ECO:0000313" key="2">
    <source>
        <dbReference type="EMBL" id="GIX68407.1"/>
    </source>
</evidence>
<organism evidence="2 3">
    <name type="scientific">Caerostris extrusa</name>
    <name type="common">Bark spider</name>
    <name type="synonym">Caerostris bankana</name>
    <dbReference type="NCBI Taxonomy" id="172846"/>
    <lineage>
        <taxon>Eukaryota</taxon>
        <taxon>Metazoa</taxon>
        <taxon>Ecdysozoa</taxon>
        <taxon>Arthropoda</taxon>
        <taxon>Chelicerata</taxon>
        <taxon>Arachnida</taxon>
        <taxon>Araneae</taxon>
        <taxon>Araneomorphae</taxon>
        <taxon>Entelegynae</taxon>
        <taxon>Araneoidea</taxon>
        <taxon>Araneidae</taxon>
        <taxon>Caerostris</taxon>
    </lineage>
</organism>
<evidence type="ECO:0000256" key="1">
    <source>
        <dbReference type="SAM" id="MobiDB-lite"/>
    </source>
</evidence>
<proteinExistence type="predicted"/>
<sequence length="125" mass="14213">MNGIAFVVDINQICLNHSKRKSCLKRVLSGAPTSRSTIKRRTSLQKSSPKLNQQCRNNDSDRSNFAYLRGERTIALYGKIISTRNIHVISQRNLLKASTTTNDSEPEMTNCQNFYSNIQISRYSV</sequence>
<feature type="compositionally biased region" description="Polar residues" evidence="1">
    <location>
        <begin position="44"/>
        <end position="57"/>
    </location>
</feature>
<feature type="region of interest" description="Disordered" evidence="1">
    <location>
        <begin position="34"/>
        <end position="58"/>
    </location>
</feature>
<gene>
    <name evidence="2" type="ORF">CEXT_73711</name>
</gene>